<dbReference type="EMBL" id="MSCP01000001">
    <property type="protein sequence ID" value="PQJ93414.1"/>
    <property type="molecule type" value="Genomic_DNA"/>
</dbReference>
<gene>
    <name evidence="2" type="ORF">BTO23_04790</name>
    <name evidence="1" type="ORF">GCM10007855_13760</name>
</gene>
<name>A0A2S7XI69_9GAMM</name>
<sequence>MYQEQAEAFVANQSPDAVATGELFVIKNTIKRYVSGPNRARLMRLANSVLGNLCTRANAGNIDRIRELFQSMVQLIKAGNIGQFENEIARSKTEF</sequence>
<dbReference type="AlphaFoldDB" id="A0A2S7XI69"/>
<reference evidence="2 3" key="2">
    <citation type="submission" date="2016-12" db="EMBL/GenBank/DDBJ databases">
        <title>Diversity of luminous bacteria.</title>
        <authorList>
            <person name="Yoshizawa S."/>
            <person name="Kogure K."/>
        </authorList>
    </citation>
    <scope>NUCLEOTIDE SEQUENCE [LARGE SCALE GENOMIC DNA]</scope>
    <source>
        <strain evidence="2 3">NBRC 105001</strain>
    </source>
</reference>
<proteinExistence type="predicted"/>
<dbReference type="Proteomes" id="UP001156660">
    <property type="component" value="Unassembled WGS sequence"/>
</dbReference>
<keyword evidence="4" id="KW-1185">Reference proteome</keyword>
<accession>A0A2S7XI69</accession>
<dbReference type="OrthoDB" id="5896879at2"/>
<protein>
    <submittedName>
        <fullName evidence="2">Uncharacterized protein</fullName>
    </submittedName>
</protein>
<dbReference type="RefSeq" id="WP_060991043.1">
    <property type="nucleotide sequence ID" value="NZ_BSOU01000003.1"/>
</dbReference>
<dbReference type="Proteomes" id="UP000239273">
    <property type="component" value="Unassembled WGS sequence"/>
</dbReference>
<evidence type="ECO:0000313" key="3">
    <source>
        <dbReference type="Proteomes" id="UP000239273"/>
    </source>
</evidence>
<evidence type="ECO:0000313" key="1">
    <source>
        <dbReference type="EMBL" id="GLR74502.1"/>
    </source>
</evidence>
<comment type="caution">
    <text evidence="2">The sequence shown here is derived from an EMBL/GenBank/DDBJ whole genome shotgun (WGS) entry which is preliminary data.</text>
</comment>
<reference evidence="4" key="3">
    <citation type="journal article" date="2019" name="Int. J. Syst. Evol. Microbiol.">
        <title>The Global Catalogue of Microorganisms (GCM) 10K type strain sequencing project: providing services to taxonomists for standard genome sequencing and annotation.</title>
        <authorList>
            <consortium name="The Broad Institute Genomics Platform"/>
            <consortium name="The Broad Institute Genome Sequencing Center for Infectious Disease"/>
            <person name="Wu L."/>
            <person name="Ma J."/>
        </authorList>
    </citation>
    <scope>NUCLEOTIDE SEQUENCE [LARGE SCALE GENOMIC DNA]</scope>
    <source>
        <strain evidence="4">NBRC 105001</strain>
    </source>
</reference>
<evidence type="ECO:0000313" key="2">
    <source>
        <dbReference type="EMBL" id="PQJ93414.1"/>
    </source>
</evidence>
<dbReference type="EMBL" id="BSOU01000003">
    <property type="protein sequence ID" value="GLR74502.1"/>
    <property type="molecule type" value="Genomic_DNA"/>
</dbReference>
<reference evidence="1" key="1">
    <citation type="journal article" date="2014" name="Int. J. Syst. Evol. Microbiol.">
        <title>Complete genome of a new Firmicutes species belonging to the dominant human colonic microbiota ('Ruminococcus bicirculans') reveals two chromosomes and a selective capacity to utilize plant glucans.</title>
        <authorList>
            <consortium name="NISC Comparative Sequencing Program"/>
            <person name="Wegmann U."/>
            <person name="Louis P."/>
            <person name="Goesmann A."/>
            <person name="Henrissat B."/>
            <person name="Duncan S.H."/>
            <person name="Flint H.J."/>
        </authorList>
    </citation>
    <scope>NUCLEOTIDE SEQUENCE</scope>
    <source>
        <strain evidence="1">NBRC 105001</strain>
    </source>
</reference>
<organism evidence="2 3">
    <name type="scientific">Aliivibrio sifiae</name>
    <dbReference type="NCBI Taxonomy" id="566293"/>
    <lineage>
        <taxon>Bacteria</taxon>
        <taxon>Pseudomonadati</taxon>
        <taxon>Pseudomonadota</taxon>
        <taxon>Gammaproteobacteria</taxon>
        <taxon>Vibrionales</taxon>
        <taxon>Vibrionaceae</taxon>
        <taxon>Aliivibrio</taxon>
    </lineage>
</organism>
<reference evidence="1" key="4">
    <citation type="submission" date="2023-01" db="EMBL/GenBank/DDBJ databases">
        <title>Draft genome sequence of Aliivibrio sifiae strain NBRC 105001.</title>
        <authorList>
            <person name="Sun Q."/>
            <person name="Mori K."/>
        </authorList>
    </citation>
    <scope>NUCLEOTIDE SEQUENCE</scope>
    <source>
        <strain evidence="1">NBRC 105001</strain>
    </source>
</reference>
<evidence type="ECO:0000313" key="4">
    <source>
        <dbReference type="Proteomes" id="UP001156660"/>
    </source>
</evidence>